<name>A0A9J6GWL5_HAELO</name>
<dbReference type="EMBL" id="JABSTR010000010">
    <property type="protein sequence ID" value="KAH9379869.1"/>
    <property type="molecule type" value="Genomic_DNA"/>
</dbReference>
<dbReference type="AlphaFoldDB" id="A0A9J6GWL5"/>
<comment type="caution">
    <text evidence="2">The sequence shown here is derived from an EMBL/GenBank/DDBJ whole genome shotgun (WGS) entry which is preliminary data.</text>
</comment>
<feature type="compositionally biased region" description="Acidic residues" evidence="1">
    <location>
        <begin position="91"/>
        <end position="100"/>
    </location>
</feature>
<organism evidence="2 3">
    <name type="scientific">Haemaphysalis longicornis</name>
    <name type="common">Bush tick</name>
    <dbReference type="NCBI Taxonomy" id="44386"/>
    <lineage>
        <taxon>Eukaryota</taxon>
        <taxon>Metazoa</taxon>
        <taxon>Ecdysozoa</taxon>
        <taxon>Arthropoda</taxon>
        <taxon>Chelicerata</taxon>
        <taxon>Arachnida</taxon>
        <taxon>Acari</taxon>
        <taxon>Parasitiformes</taxon>
        <taxon>Ixodida</taxon>
        <taxon>Ixodoidea</taxon>
        <taxon>Ixodidae</taxon>
        <taxon>Haemaphysalinae</taxon>
        <taxon>Haemaphysalis</taxon>
    </lineage>
</organism>
<keyword evidence="3" id="KW-1185">Reference proteome</keyword>
<accession>A0A9J6GWL5</accession>
<proteinExistence type="predicted"/>
<feature type="region of interest" description="Disordered" evidence="1">
    <location>
        <begin position="73"/>
        <end position="102"/>
    </location>
</feature>
<evidence type="ECO:0000313" key="2">
    <source>
        <dbReference type="EMBL" id="KAH9379869.1"/>
    </source>
</evidence>
<dbReference type="VEuPathDB" id="VectorBase:HLOH_063108"/>
<protein>
    <submittedName>
        <fullName evidence="2">Uncharacterized protein</fullName>
    </submittedName>
</protein>
<dbReference type="OMA" id="ETAVMRC"/>
<evidence type="ECO:0000313" key="3">
    <source>
        <dbReference type="Proteomes" id="UP000821853"/>
    </source>
</evidence>
<dbReference type="Proteomes" id="UP000821853">
    <property type="component" value="Chromosome 8"/>
</dbReference>
<reference evidence="2 3" key="1">
    <citation type="journal article" date="2020" name="Cell">
        <title>Large-Scale Comparative Analyses of Tick Genomes Elucidate Their Genetic Diversity and Vector Capacities.</title>
        <authorList>
            <consortium name="Tick Genome and Microbiome Consortium (TIGMIC)"/>
            <person name="Jia N."/>
            <person name="Wang J."/>
            <person name="Shi W."/>
            <person name="Du L."/>
            <person name="Sun Y."/>
            <person name="Zhan W."/>
            <person name="Jiang J.F."/>
            <person name="Wang Q."/>
            <person name="Zhang B."/>
            <person name="Ji P."/>
            <person name="Bell-Sakyi L."/>
            <person name="Cui X.M."/>
            <person name="Yuan T.T."/>
            <person name="Jiang B.G."/>
            <person name="Yang W.F."/>
            <person name="Lam T.T."/>
            <person name="Chang Q.C."/>
            <person name="Ding S.J."/>
            <person name="Wang X.J."/>
            <person name="Zhu J.G."/>
            <person name="Ruan X.D."/>
            <person name="Zhao L."/>
            <person name="Wei J.T."/>
            <person name="Ye R.Z."/>
            <person name="Que T.C."/>
            <person name="Du C.H."/>
            <person name="Zhou Y.H."/>
            <person name="Cheng J.X."/>
            <person name="Dai P.F."/>
            <person name="Guo W.B."/>
            <person name="Han X.H."/>
            <person name="Huang E.J."/>
            <person name="Li L.F."/>
            <person name="Wei W."/>
            <person name="Gao Y.C."/>
            <person name="Liu J.Z."/>
            <person name="Shao H.Z."/>
            <person name="Wang X."/>
            <person name="Wang C.C."/>
            <person name="Yang T.C."/>
            <person name="Huo Q.B."/>
            <person name="Li W."/>
            <person name="Chen H.Y."/>
            <person name="Chen S.E."/>
            <person name="Zhou L.G."/>
            <person name="Ni X.B."/>
            <person name="Tian J.H."/>
            <person name="Sheng Y."/>
            <person name="Liu T."/>
            <person name="Pan Y.S."/>
            <person name="Xia L.Y."/>
            <person name="Li J."/>
            <person name="Zhao F."/>
            <person name="Cao W.C."/>
        </authorList>
    </citation>
    <scope>NUCLEOTIDE SEQUENCE [LARGE SCALE GENOMIC DNA]</scope>
    <source>
        <strain evidence="2">HaeL-2018</strain>
    </source>
</reference>
<gene>
    <name evidence="2" type="ORF">HPB48_006115</name>
</gene>
<evidence type="ECO:0000256" key="1">
    <source>
        <dbReference type="SAM" id="MobiDB-lite"/>
    </source>
</evidence>
<sequence>MVKAAWSEVTATCVRNCFRKSGFVDTQPEAEPDASDGKSVGDLWKPVIDSDMGGGDLRWDGFVCADDDADTVKPCSGEGSGNEVRGKSDSEELDAYDDQMSEPAPISAPVAILYIDDPFKQLVCGEGLGEEHMAALNKPETILITFVL</sequence>